<comment type="caution">
    <text evidence="5">The sequence shown here is derived from an EMBL/GenBank/DDBJ whole genome shotgun (WGS) entry which is preliminary data.</text>
</comment>
<feature type="domain" description="PID" evidence="4">
    <location>
        <begin position="42"/>
        <end position="166"/>
    </location>
</feature>
<dbReference type="Proteomes" id="UP001367676">
    <property type="component" value="Unassembled WGS sequence"/>
</dbReference>
<proteinExistence type="predicted"/>
<dbReference type="Pfam" id="PF00640">
    <property type="entry name" value="PID"/>
    <property type="match status" value="1"/>
</dbReference>
<dbReference type="SMART" id="SM00462">
    <property type="entry name" value="PTB"/>
    <property type="match status" value="1"/>
</dbReference>
<evidence type="ECO:0000256" key="2">
    <source>
        <dbReference type="ARBA" id="ARBA00022553"/>
    </source>
</evidence>
<dbReference type="FunFam" id="2.30.29.30:FF:000486">
    <property type="entry name" value="Numb-related protein 1"/>
    <property type="match status" value="1"/>
</dbReference>
<dbReference type="PROSITE" id="PS01179">
    <property type="entry name" value="PID"/>
    <property type="match status" value="1"/>
</dbReference>
<dbReference type="Pfam" id="PF06311">
    <property type="entry name" value="NumbF"/>
    <property type="match status" value="1"/>
</dbReference>
<dbReference type="InterPro" id="IPR010449">
    <property type="entry name" value="Numb_domain"/>
</dbReference>
<protein>
    <recommendedName>
        <fullName evidence="4">PID domain-containing protein</fullName>
    </recommendedName>
</protein>
<dbReference type="GO" id="GO:0005737">
    <property type="term" value="C:cytoplasm"/>
    <property type="evidence" value="ECO:0007669"/>
    <property type="project" value="TreeGrafter"/>
</dbReference>
<feature type="region of interest" description="Disordered" evidence="3">
    <location>
        <begin position="456"/>
        <end position="509"/>
    </location>
</feature>
<feature type="compositionally biased region" description="Low complexity" evidence="3">
    <location>
        <begin position="528"/>
        <end position="541"/>
    </location>
</feature>
<evidence type="ECO:0000256" key="3">
    <source>
        <dbReference type="SAM" id="MobiDB-lite"/>
    </source>
</evidence>
<feature type="region of interest" description="Disordered" evidence="3">
    <location>
        <begin position="598"/>
        <end position="629"/>
    </location>
</feature>
<keyword evidence="2" id="KW-0597">Phosphoprotein</keyword>
<feature type="compositionally biased region" description="Polar residues" evidence="3">
    <location>
        <begin position="471"/>
        <end position="489"/>
    </location>
</feature>
<keyword evidence="1" id="KW-0217">Developmental protein</keyword>
<organism evidence="5 6">
    <name type="scientific">Parthenolecanium corni</name>
    <dbReference type="NCBI Taxonomy" id="536013"/>
    <lineage>
        <taxon>Eukaryota</taxon>
        <taxon>Metazoa</taxon>
        <taxon>Ecdysozoa</taxon>
        <taxon>Arthropoda</taxon>
        <taxon>Hexapoda</taxon>
        <taxon>Insecta</taxon>
        <taxon>Pterygota</taxon>
        <taxon>Neoptera</taxon>
        <taxon>Paraneoptera</taxon>
        <taxon>Hemiptera</taxon>
        <taxon>Sternorrhyncha</taxon>
        <taxon>Coccoidea</taxon>
        <taxon>Coccidae</taxon>
        <taxon>Parthenolecanium</taxon>
    </lineage>
</organism>
<keyword evidence="6" id="KW-1185">Reference proteome</keyword>
<dbReference type="Gene3D" id="2.30.29.30">
    <property type="entry name" value="Pleckstrin-homology domain (PH domain)/Phosphotyrosine-binding domain (PTB)"/>
    <property type="match status" value="1"/>
</dbReference>
<dbReference type="PANTHER" id="PTHR47368:SF2">
    <property type="entry name" value="PID DOMAIN-CONTAINING PROTEIN"/>
    <property type="match status" value="1"/>
</dbReference>
<dbReference type="AlphaFoldDB" id="A0AAN9Y5Q0"/>
<accession>A0AAN9Y5Q0</accession>
<dbReference type="CDD" id="cd01268">
    <property type="entry name" value="PTB_Numb"/>
    <property type="match status" value="1"/>
</dbReference>
<gene>
    <name evidence="5" type="ORF">V9T40_009922</name>
</gene>
<reference evidence="5 6" key="1">
    <citation type="submission" date="2024-03" db="EMBL/GenBank/DDBJ databases">
        <title>Adaptation during the transition from Ophiocordyceps entomopathogen to insect associate is accompanied by gene loss and intensified selection.</title>
        <authorList>
            <person name="Ward C.M."/>
            <person name="Onetto C.A."/>
            <person name="Borneman A.R."/>
        </authorList>
    </citation>
    <scope>NUCLEOTIDE SEQUENCE [LARGE SCALE GENOMIC DNA]</scope>
    <source>
        <strain evidence="5">AWRI1</strain>
        <tissue evidence="5">Single Adult Female</tissue>
    </source>
</reference>
<evidence type="ECO:0000259" key="4">
    <source>
        <dbReference type="PROSITE" id="PS01179"/>
    </source>
</evidence>
<dbReference type="PIRSF" id="PIRSF017607">
    <property type="entry name" value="Numb/numb-like"/>
    <property type="match status" value="1"/>
</dbReference>
<dbReference type="InterPro" id="IPR016698">
    <property type="entry name" value="Numb/numb-like"/>
</dbReference>
<sequence length="629" mass="69258">MEKIRRSFRDSFRRRKETISEAAKPHLWQTDEMDVRSGTCFFHVKYLGCVEVFESRGMQTCEEALRVMKNRRRPVKAILYVSGDGLRVVEDDTKGLIVDQTIEKVSFCAPDRNHDRGFSYICRDGTTRRWMCHGFLALRESGERLSHAVGCAFAVCLERKQKRDKECNVTMNFDLTNSTFTRTGSFRQQTLTEKLQDTTHVNNNMNSVVTAISNSSTSTNPISTTTTVININNNISANYNRKENIPVRTTPKISTHAIERPHATISMLQRQGSFRGLSHLNHASPFKRQLSLRISDLPSNLERTRSHSVEYKLDPRKQNAQFLHLKTPVSPIPEVSPTHSHDGNIMVTNDAVTDQVSAMCQQLSQGLSLLTNNDDLLGSKNNQLNSLPTLSPKDLFAQKISDFSSQLIELQPPSSQLNSTYTIHKSYSDNGSENDQSMLQNVENLSFLSSDANVINNNNHPAARGGGGDDLSTSLHSQPMSMSTVSSVENIPLTPPATPPLSSNANNAQLPKPEQWLGQVAQLTLGGSDAATEQQASTSSSCGSPPTAKKTPSLAMHARAYSLSSAETVLGRASAAASAEKSADAFIIDWASLAVETPKPPNKNTNPFLSSPCSNSSAEQPIKTFEVQM</sequence>
<name>A0AAN9Y5Q0_9HEMI</name>
<evidence type="ECO:0000256" key="1">
    <source>
        <dbReference type="ARBA" id="ARBA00022473"/>
    </source>
</evidence>
<feature type="region of interest" description="Disordered" evidence="3">
    <location>
        <begin position="526"/>
        <end position="554"/>
    </location>
</feature>
<dbReference type="InterPro" id="IPR006020">
    <property type="entry name" value="PTB/PI_dom"/>
</dbReference>
<dbReference type="InterPro" id="IPR011993">
    <property type="entry name" value="PH-like_dom_sf"/>
</dbReference>
<feature type="compositionally biased region" description="Polar residues" evidence="3">
    <location>
        <begin position="608"/>
        <end position="619"/>
    </location>
</feature>
<dbReference type="PANTHER" id="PTHR47368">
    <property type="entry name" value="NUMB"/>
    <property type="match status" value="1"/>
</dbReference>
<dbReference type="EMBL" id="JBBCAQ010000017">
    <property type="protein sequence ID" value="KAK7597697.1"/>
    <property type="molecule type" value="Genomic_DNA"/>
</dbReference>
<dbReference type="SUPFAM" id="SSF50729">
    <property type="entry name" value="PH domain-like"/>
    <property type="match status" value="1"/>
</dbReference>
<evidence type="ECO:0000313" key="5">
    <source>
        <dbReference type="EMBL" id="KAK7597697.1"/>
    </source>
</evidence>
<evidence type="ECO:0000313" key="6">
    <source>
        <dbReference type="Proteomes" id="UP001367676"/>
    </source>
</evidence>